<dbReference type="PROSITE" id="PS00108">
    <property type="entry name" value="PROTEIN_KINASE_ST"/>
    <property type="match status" value="1"/>
</dbReference>
<gene>
    <name evidence="2" type="ORF">KC19_5G130300</name>
</gene>
<name>A0A8T0I1U4_CERPU</name>
<feature type="domain" description="Protein kinase" evidence="1">
    <location>
        <begin position="229"/>
        <end position="513"/>
    </location>
</feature>
<dbReference type="SMART" id="SM00220">
    <property type="entry name" value="S_TKc"/>
    <property type="match status" value="1"/>
</dbReference>
<accession>A0A8T0I1U4</accession>
<evidence type="ECO:0000259" key="1">
    <source>
        <dbReference type="PROSITE" id="PS50011"/>
    </source>
</evidence>
<dbReference type="SUPFAM" id="SSF56112">
    <property type="entry name" value="Protein kinase-like (PK-like)"/>
    <property type="match status" value="1"/>
</dbReference>
<dbReference type="Gene3D" id="1.10.510.10">
    <property type="entry name" value="Transferase(Phosphotransferase) domain 1"/>
    <property type="match status" value="1"/>
</dbReference>
<dbReference type="GO" id="GO:0005737">
    <property type="term" value="C:cytoplasm"/>
    <property type="evidence" value="ECO:0007669"/>
    <property type="project" value="TreeGrafter"/>
</dbReference>
<comment type="caution">
    <text evidence="2">The sequence shown here is derived from an EMBL/GenBank/DDBJ whole genome shotgun (WGS) entry which is preliminary data.</text>
</comment>
<dbReference type="Pfam" id="PF07714">
    <property type="entry name" value="PK_Tyr_Ser-Thr"/>
    <property type="match status" value="1"/>
</dbReference>
<evidence type="ECO:0000313" key="3">
    <source>
        <dbReference type="Proteomes" id="UP000822688"/>
    </source>
</evidence>
<dbReference type="GO" id="GO:0005524">
    <property type="term" value="F:ATP binding"/>
    <property type="evidence" value="ECO:0007669"/>
    <property type="project" value="InterPro"/>
</dbReference>
<dbReference type="EMBL" id="CM026425">
    <property type="protein sequence ID" value="KAG0577096.1"/>
    <property type="molecule type" value="Genomic_DNA"/>
</dbReference>
<dbReference type="PANTHER" id="PTHR23257:SF969">
    <property type="entry name" value="INTEGRIN-LINKED PROTEIN KINASE"/>
    <property type="match status" value="1"/>
</dbReference>
<dbReference type="PANTHER" id="PTHR23257">
    <property type="entry name" value="SERINE-THREONINE PROTEIN KINASE"/>
    <property type="match status" value="1"/>
</dbReference>
<dbReference type="PROSITE" id="PS50011">
    <property type="entry name" value="PROTEIN_KINASE_DOM"/>
    <property type="match status" value="1"/>
</dbReference>
<dbReference type="InterPro" id="IPR001245">
    <property type="entry name" value="Ser-Thr/Tyr_kinase_cat_dom"/>
</dbReference>
<dbReference type="InterPro" id="IPR008271">
    <property type="entry name" value="Ser/Thr_kinase_AS"/>
</dbReference>
<reference evidence="2" key="1">
    <citation type="submission" date="2020-06" db="EMBL/GenBank/DDBJ databases">
        <title>WGS assembly of Ceratodon purpureus strain R40.</title>
        <authorList>
            <person name="Carey S.B."/>
            <person name="Jenkins J."/>
            <person name="Shu S."/>
            <person name="Lovell J.T."/>
            <person name="Sreedasyam A."/>
            <person name="Maumus F."/>
            <person name="Tiley G.P."/>
            <person name="Fernandez-Pozo N."/>
            <person name="Barry K."/>
            <person name="Chen C."/>
            <person name="Wang M."/>
            <person name="Lipzen A."/>
            <person name="Daum C."/>
            <person name="Saski C.A."/>
            <person name="Payton A.C."/>
            <person name="Mcbreen J.C."/>
            <person name="Conrad R.E."/>
            <person name="Kollar L.M."/>
            <person name="Olsson S."/>
            <person name="Huttunen S."/>
            <person name="Landis J.B."/>
            <person name="Wickett N.J."/>
            <person name="Johnson M.G."/>
            <person name="Rensing S.A."/>
            <person name="Grimwood J."/>
            <person name="Schmutz J."/>
            <person name="Mcdaniel S.F."/>
        </authorList>
    </citation>
    <scope>NUCLEOTIDE SEQUENCE</scope>
    <source>
        <strain evidence="2">R40</strain>
    </source>
</reference>
<dbReference type="Proteomes" id="UP000822688">
    <property type="component" value="Chromosome 5"/>
</dbReference>
<dbReference type="GO" id="GO:0007165">
    <property type="term" value="P:signal transduction"/>
    <property type="evidence" value="ECO:0007669"/>
    <property type="project" value="TreeGrafter"/>
</dbReference>
<dbReference type="InterPro" id="IPR000719">
    <property type="entry name" value="Prot_kinase_dom"/>
</dbReference>
<dbReference type="GO" id="GO:0004672">
    <property type="term" value="F:protein kinase activity"/>
    <property type="evidence" value="ECO:0007669"/>
    <property type="project" value="InterPro"/>
</dbReference>
<dbReference type="InterPro" id="IPR050167">
    <property type="entry name" value="Ser_Thr_protein_kinase"/>
</dbReference>
<sequence>MMGETSHQLVMASHRKQTAQLDAIRSAPTPVHSSVPAASPRIQSMMQRRAEFDDQLEFEIEASKDHWSELESKIAVNQGEAEDKQYTDSKIVREQQQFQILGRFRRQLGELLFCCKCESCSVFSSSNHEHRGNQVESISILGRFRRRLGRLFLCWQCGTGCGVRCGVGCGGLNCGIPDSSPQQQGNHDLECVELEEAEDSEGEETNREIFESLKKQWGGFFSAKWGDNLELGPKIAEGGQAEIFEVEGGIDAVRMEFVVKAFKKGYSLRSLQIQWPLGMLQNTSPEGHFNLAKSAIIFAGTVLKDDRFAFVMHKYWGDLRKLIDLKMQHRHSHGPPFREHQAVSIMLQIANGMEQLHKKKIPHRDLKASNILIALDMAKRNPPDPRHDATEFSCVIADYECSYGVVGTGFWRAPEVLVAVKDQTLSPSTFTQEADVYSFGMTSYEILTGWVPFEELGPDDYDAVVRGRRPQLPHPMNSRVTELLCRCWHSNPAERPSFEEIGFVLETVKRSYVHADSSSSPDSRNGL</sequence>
<keyword evidence="3" id="KW-1185">Reference proteome</keyword>
<dbReference type="InterPro" id="IPR011009">
    <property type="entry name" value="Kinase-like_dom_sf"/>
</dbReference>
<evidence type="ECO:0000313" key="2">
    <source>
        <dbReference type="EMBL" id="KAG0577096.1"/>
    </source>
</evidence>
<dbReference type="AlphaFoldDB" id="A0A8T0I1U4"/>
<organism evidence="2 3">
    <name type="scientific">Ceratodon purpureus</name>
    <name type="common">Fire moss</name>
    <name type="synonym">Dicranum purpureum</name>
    <dbReference type="NCBI Taxonomy" id="3225"/>
    <lineage>
        <taxon>Eukaryota</taxon>
        <taxon>Viridiplantae</taxon>
        <taxon>Streptophyta</taxon>
        <taxon>Embryophyta</taxon>
        <taxon>Bryophyta</taxon>
        <taxon>Bryophytina</taxon>
        <taxon>Bryopsida</taxon>
        <taxon>Dicranidae</taxon>
        <taxon>Pseudoditrichales</taxon>
        <taxon>Ditrichaceae</taxon>
        <taxon>Ceratodon</taxon>
    </lineage>
</organism>
<proteinExistence type="predicted"/>
<protein>
    <recommendedName>
        <fullName evidence="1">Protein kinase domain-containing protein</fullName>
    </recommendedName>
</protein>